<comment type="similarity">
    <text evidence="1 4">Belongs to the glycosyl hydrolase 32 family.</text>
</comment>
<evidence type="ECO:0000259" key="6">
    <source>
        <dbReference type="Pfam" id="PF08244"/>
    </source>
</evidence>
<keyword evidence="2 4" id="KW-0378">Hydrolase</keyword>
<evidence type="ECO:0000259" key="5">
    <source>
        <dbReference type="Pfam" id="PF00251"/>
    </source>
</evidence>
<dbReference type="KEGG" id="ssck:SPSK_02428"/>
<dbReference type="GO" id="GO:0005987">
    <property type="term" value="P:sucrose catabolic process"/>
    <property type="evidence" value="ECO:0007669"/>
    <property type="project" value="TreeGrafter"/>
</dbReference>
<dbReference type="PANTHER" id="PTHR42800:SF3">
    <property type="entry name" value="GLYCOSYL HYDROLASE FAMILY 32 N-TERMINAL DOMAIN-CONTAINING PROTEIN"/>
    <property type="match status" value="1"/>
</dbReference>
<dbReference type="SUPFAM" id="SSF75005">
    <property type="entry name" value="Arabinanase/levansucrase/invertase"/>
    <property type="match status" value="1"/>
</dbReference>
<comment type="caution">
    <text evidence="7">The sequence shown here is derived from an EMBL/GenBank/DDBJ whole genome shotgun (WGS) entry which is preliminary data.</text>
</comment>
<protein>
    <submittedName>
        <fullName evidence="7">Beta-fructofuranosidase</fullName>
    </submittedName>
</protein>
<dbReference type="SUPFAM" id="SSF49899">
    <property type="entry name" value="Concanavalin A-like lectins/glucanases"/>
    <property type="match status" value="1"/>
</dbReference>
<proteinExistence type="inferred from homology"/>
<dbReference type="PANTHER" id="PTHR42800">
    <property type="entry name" value="EXOINULINASE INUD (AFU_ORTHOLOGUE AFUA_5G00480)"/>
    <property type="match status" value="1"/>
</dbReference>
<dbReference type="VEuPathDB" id="FungiDB:SPSK_02428"/>
<reference evidence="7 8" key="2">
    <citation type="journal article" date="2015" name="Eukaryot. Cell">
        <title>Asexual propagation of a virulent clone complex in a human and feline outbreak of sporotrichosis.</title>
        <authorList>
            <person name="Teixeira Mde M."/>
            <person name="Rodrigues A.M."/>
            <person name="Tsui C.K."/>
            <person name="de Almeida L.G."/>
            <person name="Van Diepeningen A.D."/>
            <person name="van den Ende B.G."/>
            <person name="Fernandes G.F."/>
            <person name="Kano R."/>
            <person name="Hamelin R.C."/>
            <person name="Lopes-Bezerra L.M."/>
            <person name="Vasconcelos A.T."/>
            <person name="de Hoog S."/>
            <person name="de Camargo Z.P."/>
            <person name="Felipe M.S."/>
        </authorList>
    </citation>
    <scope>NUCLEOTIDE SEQUENCE [LARGE SCALE GENOMIC DNA]</scope>
    <source>
        <strain evidence="7 8">1099-18</strain>
    </source>
</reference>
<organism evidence="7 8">
    <name type="scientific">Sporothrix schenckii 1099-18</name>
    <dbReference type="NCBI Taxonomy" id="1397361"/>
    <lineage>
        <taxon>Eukaryota</taxon>
        <taxon>Fungi</taxon>
        <taxon>Dikarya</taxon>
        <taxon>Ascomycota</taxon>
        <taxon>Pezizomycotina</taxon>
        <taxon>Sordariomycetes</taxon>
        <taxon>Sordariomycetidae</taxon>
        <taxon>Ophiostomatales</taxon>
        <taxon>Ophiostomataceae</taxon>
        <taxon>Sporothrix</taxon>
    </lineage>
</organism>
<dbReference type="AlphaFoldDB" id="A0A0F2MDN6"/>
<gene>
    <name evidence="7" type="ORF">SPSK_02428</name>
</gene>
<dbReference type="EMBL" id="AXCR01000006">
    <property type="protein sequence ID" value="KJR86261.1"/>
    <property type="molecule type" value="Genomic_DNA"/>
</dbReference>
<dbReference type="Proteomes" id="UP000033710">
    <property type="component" value="Unassembled WGS sequence"/>
</dbReference>
<feature type="domain" description="Glycosyl hydrolase family 32 N-terminal" evidence="5">
    <location>
        <begin position="1"/>
        <end position="311"/>
    </location>
</feature>
<evidence type="ECO:0000256" key="4">
    <source>
        <dbReference type="RuleBase" id="RU362110"/>
    </source>
</evidence>
<dbReference type="Gene3D" id="2.60.120.560">
    <property type="entry name" value="Exo-inulinase, domain 1"/>
    <property type="match status" value="1"/>
</dbReference>
<feature type="domain" description="Glycosyl hydrolase family 32 C-terminal" evidence="6">
    <location>
        <begin position="382"/>
        <end position="534"/>
    </location>
</feature>
<evidence type="ECO:0000313" key="8">
    <source>
        <dbReference type="Proteomes" id="UP000033710"/>
    </source>
</evidence>
<accession>A0A0F2MDN6</accession>
<dbReference type="RefSeq" id="XP_016588937.1">
    <property type="nucleotide sequence ID" value="XM_016729300.1"/>
</dbReference>
<dbReference type="SMART" id="SM00640">
    <property type="entry name" value="Glyco_32"/>
    <property type="match status" value="1"/>
</dbReference>
<name>A0A0F2MDN6_SPOSC</name>
<dbReference type="Pfam" id="PF08244">
    <property type="entry name" value="Glyco_hydro_32C"/>
    <property type="match status" value="1"/>
</dbReference>
<dbReference type="InterPro" id="IPR013189">
    <property type="entry name" value="Glyco_hydro_32_C"/>
</dbReference>
<dbReference type="InterPro" id="IPR023296">
    <property type="entry name" value="Glyco_hydro_beta-prop_sf"/>
</dbReference>
<dbReference type="CDD" id="cd18621">
    <property type="entry name" value="GH32_XdINV-like"/>
    <property type="match status" value="1"/>
</dbReference>
<dbReference type="GO" id="GO:0005737">
    <property type="term" value="C:cytoplasm"/>
    <property type="evidence" value="ECO:0007669"/>
    <property type="project" value="TreeGrafter"/>
</dbReference>
<keyword evidence="3 4" id="KW-0326">Glycosidase</keyword>
<evidence type="ECO:0000256" key="3">
    <source>
        <dbReference type="ARBA" id="ARBA00023295"/>
    </source>
</evidence>
<dbReference type="InterPro" id="IPR013148">
    <property type="entry name" value="Glyco_hydro_32_N"/>
</dbReference>
<dbReference type="InterPro" id="IPR001362">
    <property type="entry name" value="Glyco_hydro_32"/>
</dbReference>
<evidence type="ECO:0000256" key="2">
    <source>
        <dbReference type="ARBA" id="ARBA00022801"/>
    </source>
</evidence>
<evidence type="ECO:0000256" key="1">
    <source>
        <dbReference type="ARBA" id="ARBA00009902"/>
    </source>
</evidence>
<dbReference type="GO" id="GO:0004575">
    <property type="term" value="F:sucrose alpha-glucosidase activity"/>
    <property type="evidence" value="ECO:0007669"/>
    <property type="project" value="TreeGrafter"/>
</dbReference>
<dbReference type="Pfam" id="PF00251">
    <property type="entry name" value="Glyco_hydro_32N"/>
    <property type="match status" value="1"/>
</dbReference>
<dbReference type="OrthoDB" id="202537at2759"/>
<dbReference type="InterPro" id="IPR013320">
    <property type="entry name" value="ConA-like_dom_sf"/>
</dbReference>
<dbReference type="Gene3D" id="2.115.10.20">
    <property type="entry name" value="Glycosyl hydrolase domain, family 43"/>
    <property type="match status" value="1"/>
</dbReference>
<dbReference type="GeneID" id="27664577"/>
<evidence type="ECO:0000313" key="7">
    <source>
        <dbReference type="EMBL" id="KJR86261.1"/>
    </source>
</evidence>
<sequence>MSWGHIVSKDMLVWTLAKTSPAIVPGAVYDRDGVFTGCWVPPVDKSDQTLKVAYSSVKRLPFHWSTPPYPRDAAGIAIALSSDGGNSWTKAPRNPILNGEPGGLTVTGFRDPFVTKSPALDQALGTTDNVLYGLVSGGIQDTGPTTFLYKIPCSDVHDWQYVGPLVDVPLRFQPSKKWSGNYGVNWECTNIVTLQNGSDTREFLVIGAEGDIEKNHVKNFKQPVRAPSRTVRTQVWMSGKLKGAGHKGVKLEYKHGGYLDHGPLYAANSFLDERSGRRIVHAWLPEDDIPMDVAKEKGWNGSLALPREIFLLRIRGVQKPLHSELSDMAPFEIASTEPDGSKTLLTLGIRPISEVMQFRDAVVCKAFQIGASVSLPLTTDVSHKFIYETHSTSWELAATISISSGCETVGFYLRHNSDLSIRTSVIFAVMEETITVDRSASNTAEMVNKCPDAGPFTLFFKKPESGDDDGNVVLEKLHLRIFSDGNILEIFANDRFALATMVYSEGHGPDFGGISAFATGTKNTSTFESIAVWDGLGTNDP</sequence>
<reference evidence="7 8" key="1">
    <citation type="journal article" date="2014" name="BMC Genomics">
        <title>Comparative genomics of the major fungal agents of human and animal Sporotrichosis: Sporothrix schenckii and Sporothrix brasiliensis.</title>
        <authorList>
            <person name="Teixeira M.M."/>
            <person name="de Almeida L.G."/>
            <person name="Kubitschek-Barreira P."/>
            <person name="Alves F.L."/>
            <person name="Kioshima E.S."/>
            <person name="Abadio A.K."/>
            <person name="Fernandes L."/>
            <person name="Derengowski L.S."/>
            <person name="Ferreira K.S."/>
            <person name="Souza R.C."/>
            <person name="Ruiz J.C."/>
            <person name="de Andrade N.C."/>
            <person name="Paes H.C."/>
            <person name="Nicola A.M."/>
            <person name="Albuquerque P."/>
            <person name="Gerber A.L."/>
            <person name="Martins V.P."/>
            <person name="Peconick L.D."/>
            <person name="Neto A.V."/>
            <person name="Chaucanez C.B."/>
            <person name="Silva P.A."/>
            <person name="Cunha O.L."/>
            <person name="de Oliveira F.F."/>
            <person name="dos Santos T.C."/>
            <person name="Barros A.L."/>
            <person name="Soares M.A."/>
            <person name="de Oliveira L.M."/>
            <person name="Marini M.M."/>
            <person name="Villalobos-Duno H."/>
            <person name="Cunha M.M."/>
            <person name="de Hoog S."/>
            <person name="da Silveira J.F."/>
            <person name="Henrissat B."/>
            <person name="Nino-Vega G.A."/>
            <person name="Cisalpino P.S."/>
            <person name="Mora-Montes H.M."/>
            <person name="Almeida S.R."/>
            <person name="Stajich J.E."/>
            <person name="Lopes-Bezerra L.M."/>
            <person name="Vasconcelos A.T."/>
            <person name="Felipe M.S."/>
        </authorList>
    </citation>
    <scope>NUCLEOTIDE SEQUENCE [LARGE SCALE GENOMIC DNA]</scope>
    <source>
        <strain evidence="7 8">1099-18</strain>
    </source>
</reference>